<keyword evidence="2" id="KW-1185">Reference proteome</keyword>
<evidence type="ECO:0000313" key="1">
    <source>
        <dbReference type="EMBL" id="PSI00673.1"/>
    </source>
</evidence>
<reference evidence="2" key="1">
    <citation type="submission" date="2018-03" db="EMBL/GenBank/DDBJ databases">
        <title>Ecological and genomic features of two cosmopolitan and abundant freshwater picocyanobacteria.</title>
        <authorList>
            <person name="Cabello-Yeves P.J."/>
            <person name="Picazo A."/>
            <person name="Camacho A."/>
            <person name="Callieri C."/>
            <person name="Rosselli R."/>
            <person name="Roda-Garcia J."/>
            <person name="Coutinho F.H."/>
            <person name="Rodriguez-Valera F."/>
        </authorList>
    </citation>
    <scope>NUCLEOTIDE SEQUENCE [LARGE SCALE GENOMIC DNA]</scope>
    <source>
        <strain evidence="2">Tous</strain>
    </source>
</reference>
<proteinExistence type="predicted"/>
<name>A0A2P7EBT6_9SYNE</name>
<comment type="caution">
    <text evidence="1">The sequence shown here is derived from an EMBL/GenBank/DDBJ whole genome shotgun (WGS) entry which is preliminary data.</text>
</comment>
<evidence type="ECO:0000313" key="2">
    <source>
        <dbReference type="Proteomes" id="UP000240206"/>
    </source>
</evidence>
<dbReference type="AlphaFoldDB" id="A0A2P7EBT6"/>
<gene>
    <name evidence="1" type="ORF">C7K08_11880</name>
</gene>
<sequence>MGAVLNHLNLQQQNIGTYLGKFARGGGVPKLMRILHIFCLYLAKGQTDSSFTCPCHGQSALNRRGWFYR</sequence>
<accession>A0A2P7EBT6</accession>
<protein>
    <submittedName>
        <fullName evidence="1">Uncharacterized protein</fullName>
    </submittedName>
</protein>
<organism evidence="1 2">
    <name type="scientific">Synechococcus lacustris str. Tous</name>
    <dbReference type="NCBI Taxonomy" id="1910958"/>
    <lineage>
        <taxon>Bacteria</taxon>
        <taxon>Bacillati</taxon>
        <taxon>Cyanobacteriota</taxon>
        <taxon>Cyanophyceae</taxon>
        <taxon>Synechococcales</taxon>
        <taxon>Synechococcaceae</taxon>
        <taxon>Synechococcus</taxon>
    </lineage>
</organism>
<dbReference type="EMBL" id="PXVC01000088">
    <property type="protein sequence ID" value="PSI00673.1"/>
    <property type="molecule type" value="Genomic_DNA"/>
</dbReference>
<dbReference type="Proteomes" id="UP000240206">
    <property type="component" value="Unassembled WGS sequence"/>
</dbReference>